<keyword evidence="3" id="KW-1185">Reference proteome</keyword>
<proteinExistence type="predicted"/>
<gene>
    <name evidence="2" type="ORF">HaLaN_01202</name>
</gene>
<reference evidence="2 3" key="1">
    <citation type="submission" date="2020-02" db="EMBL/GenBank/DDBJ databases">
        <title>Draft genome sequence of Haematococcus lacustris strain NIES-144.</title>
        <authorList>
            <person name="Morimoto D."/>
            <person name="Nakagawa S."/>
            <person name="Yoshida T."/>
            <person name="Sawayama S."/>
        </authorList>
    </citation>
    <scope>NUCLEOTIDE SEQUENCE [LARGE SCALE GENOMIC DNA]</scope>
    <source>
        <strain evidence="2 3">NIES-144</strain>
    </source>
</reference>
<dbReference type="Proteomes" id="UP000485058">
    <property type="component" value="Unassembled WGS sequence"/>
</dbReference>
<comment type="caution">
    <text evidence="2">The sequence shown here is derived from an EMBL/GenBank/DDBJ whole genome shotgun (WGS) entry which is preliminary data.</text>
</comment>
<evidence type="ECO:0000313" key="3">
    <source>
        <dbReference type="Proteomes" id="UP000485058"/>
    </source>
</evidence>
<accession>A0A699Y905</accession>
<dbReference type="EMBL" id="BLLF01000044">
    <property type="protein sequence ID" value="GFH06553.1"/>
    <property type="molecule type" value="Genomic_DNA"/>
</dbReference>
<protein>
    <submittedName>
        <fullName evidence="2">Uncharacterized protein</fullName>
    </submittedName>
</protein>
<evidence type="ECO:0000313" key="2">
    <source>
        <dbReference type="EMBL" id="GFH06553.1"/>
    </source>
</evidence>
<sequence length="422" mass="45617">MLLMSPHDQGIASAAGMDWVATCAVLHRASACCPGCPASRRGHLARQHTTRPYCFCHAALRQYDPAKDYEEPGSGQQPVWLGPPWLPGQLSAQPGSRGGQGRPGTLHCPGSCQPVVCQESMFLALSIHQAVSSGHSQLASEPQLNSMAAALWRECSRRGQSEELWVRLYTASQWLHACTGGQISLAASPTLQELLAKANICKKTTIVKLQTVQLQYALKSDRRQLVQALAAAGHDKVQQAVNSQDGTHCTQMLVQGPGRTRGVSVDESSNFLPDGSMSGVVAHVKLNQLTHFDAGVMMNKAVFSQLASDSERAAFMRDQVQASLPEAEAWRQLLQAEGGHCAGQAKSAGALPSQRSGQAPGRMPRTVRQERAAAIRWLRCWSGLVMPVLGWAVCCWPRLEREGRKQPVTRLGWVVVAARGQG</sequence>
<evidence type="ECO:0000256" key="1">
    <source>
        <dbReference type="SAM" id="MobiDB-lite"/>
    </source>
</evidence>
<name>A0A699Y905_HAELA</name>
<dbReference type="AlphaFoldDB" id="A0A699Y905"/>
<feature type="region of interest" description="Disordered" evidence="1">
    <location>
        <begin position="344"/>
        <end position="365"/>
    </location>
</feature>
<organism evidence="2 3">
    <name type="scientific">Haematococcus lacustris</name>
    <name type="common">Green alga</name>
    <name type="synonym">Haematococcus pluvialis</name>
    <dbReference type="NCBI Taxonomy" id="44745"/>
    <lineage>
        <taxon>Eukaryota</taxon>
        <taxon>Viridiplantae</taxon>
        <taxon>Chlorophyta</taxon>
        <taxon>core chlorophytes</taxon>
        <taxon>Chlorophyceae</taxon>
        <taxon>CS clade</taxon>
        <taxon>Chlamydomonadales</taxon>
        <taxon>Haematococcaceae</taxon>
        <taxon>Haematococcus</taxon>
    </lineage>
</organism>